<evidence type="ECO:0000256" key="4">
    <source>
        <dbReference type="ARBA" id="ARBA00023002"/>
    </source>
</evidence>
<keyword evidence="4" id="KW-0560">Oxidoreductase</keyword>
<dbReference type="Gene3D" id="3.50.50.60">
    <property type="entry name" value="FAD/NAD(P)-binding domain"/>
    <property type="match status" value="2"/>
</dbReference>
<evidence type="ECO:0000259" key="6">
    <source>
        <dbReference type="Pfam" id="PF14759"/>
    </source>
</evidence>
<dbReference type="Gene3D" id="3.30.390.30">
    <property type="match status" value="1"/>
</dbReference>
<keyword evidence="8" id="KW-1185">Reference proteome</keyword>
<dbReference type="InterPro" id="IPR036188">
    <property type="entry name" value="FAD/NAD-bd_sf"/>
</dbReference>
<dbReference type="PRINTS" id="PR00411">
    <property type="entry name" value="PNDRDTASEI"/>
</dbReference>
<dbReference type="InterPro" id="IPR016156">
    <property type="entry name" value="FAD/NAD-linked_Rdtase_dimer_sf"/>
</dbReference>
<dbReference type="SUPFAM" id="SSF55424">
    <property type="entry name" value="FAD/NAD-linked reductases, dimerisation (C-terminal) domain"/>
    <property type="match status" value="1"/>
</dbReference>
<dbReference type="InterPro" id="IPR028202">
    <property type="entry name" value="Reductase_C"/>
</dbReference>
<name>A0ABW3MVI0_9MICO</name>
<comment type="caution">
    <text evidence="7">The sequence shown here is derived from an EMBL/GenBank/DDBJ whole genome shotgun (WGS) entry which is preliminary data.</text>
</comment>
<gene>
    <name evidence="7" type="ORF">ACFQ2V_09595</name>
</gene>
<evidence type="ECO:0000259" key="5">
    <source>
        <dbReference type="Pfam" id="PF07992"/>
    </source>
</evidence>
<evidence type="ECO:0000256" key="3">
    <source>
        <dbReference type="ARBA" id="ARBA00022827"/>
    </source>
</evidence>
<reference evidence="8" key="1">
    <citation type="journal article" date="2019" name="Int. J. Syst. Evol. Microbiol.">
        <title>The Global Catalogue of Microorganisms (GCM) 10K type strain sequencing project: providing services to taxonomists for standard genome sequencing and annotation.</title>
        <authorList>
            <consortium name="The Broad Institute Genomics Platform"/>
            <consortium name="The Broad Institute Genome Sequencing Center for Infectious Disease"/>
            <person name="Wu L."/>
            <person name="Ma J."/>
        </authorList>
    </citation>
    <scope>NUCLEOTIDE SEQUENCE [LARGE SCALE GENOMIC DNA]</scope>
    <source>
        <strain evidence="8">CCUG 57508</strain>
    </source>
</reference>
<evidence type="ECO:0000256" key="2">
    <source>
        <dbReference type="ARBA" id="ARBA00022630"/>
    </source>
</evidence>
<feature type="domain" description="Reductase C-terminal" evidence="6">
    <location>
        <begin position="329"/>
        <end position="418"/>
    </location>
</feature>
<dbReference type="Pfam" id="PF07992">
    <property type="entry name" value="Pyr_redox_2"/>
    <property type="match status" value="1"/>
</dbReference>
<keyword evidence="2" id="KW-0285">Flavoprotein</keyword>
<evidence type="ECO:0000313" key="7">
    <source>
        <dbReference type="EMBL" id="MFD1054556.1"/>
    </source>
</evidence>
<dbReference type="Proteomes" id="UP001597046">
    <property type="component" value="Unassembled WGS sequence"/>
</dbReference>
<dbReference type="EMBL" id="JBHTKH010000005">
    <property type="protein sequence ID" value="MFD1054556.1"/>
    <property type="molecule type" value="Genomic_DNA"/>
</dbReference>
<organism evidence="7 8">
    <name type="scientific">Terrabacter terrigena</name>
    <dbReference type="NCBI Taxonomy" id="574718"/>
    <lineage>
        <taxon>Bacteria</taxon>
        <taxon>Bacillati</taxon>
        <taxon>Actinomycetota</taxon>
        <taxon>Actinomycetes</taxon>
        <taxon>Micrococcales</taxon>
        <taxon>Intrasporangiaceae</taxon>
        <taxon>Terrabacter</taxon>
    </lineage>
</organism>
<evidence type="ECO:0000256" key="1">
    <source>
        <dbReference type="ARBA" id="ARBA00001974"/>
    </source>
</evidence>
<dbReference type="PANTHER" id="PTHR43557:SF2">
    <property type="entry name" value="RIESKE DOMAIN-CONTAINING PROTEIN-RELATED"/>
    <property type="match status" value="1"/>
</dbReference>
<accession>A0ABW3MVI0</accession>
<sequence>MTTDTSGEQERTAYVLVGGGLAAAKAIEGIRESDKQGSIALVAEEDRLPYERPPLSKGVLKGDDEPDTAFTHDKDWYDDNGVELRLGTAATSLDAAAHTLTLDGGETLAYEKLLLATGSSPRALDVPGADLGGVLYLRELQESQELKKHLTKDARVVIVGAGWIGLEVAAAASEAGASVTVIEPQAAPLLGVMGEQIGGWFADLHRGHGVEFRFGEGVERIEGDTAASGVVTKSGDTVPADVVVVGVGITPNTGLADAAGIKTDNGIVTDPGLRTSADGVWAAGDVANWRSTTLDTNVRVEHWANAHDGGLAAGRSMAGQDVTYDPIPFFYSDQYDIGLEYAGYVPRGSGAEVVLRGDPKGNEFMAFWVLPEGDGVRVLAGMHVNVWDTIDDVQRLVRDRTVVDRDRLADPEVPLSDLT</sequence>
<dbReference type="InterPro" id="IPR050446">
    <property type="entry name" value="FAD-oxidoreductase/Apoptosis"/>
</dbReference>
<dbReference type="InterPro" id="IPR023753">
    <property type="entry name" value="FAD/NAD-binding_dom"/>
</dbReference>
<protein>
    <submittedName>
        <fullName evidence="7">NAD(P)/FAD-dependent oxidoreductase</fullName>
    </submittedName>
</protein>
<proteinExistence type="predicted"/>
<dbReference type="Pfam" id="PF14759">
    <property type="entry name" value="Reductase_C"/>
    <property type="match status" value="1"/>
</dbReference>
<comment type="cofactor">
    <cofactor evidence="1">
        <name>FAD</name>
        <dbReference type="ChEBI" id="CHEBI:57692"/>
    </cofactor>
</comment>
<evidence type="ECO:0000313" key="8">
    <source>
        <dbReference type="Proteomes" id="UP001597046"/>
    </source>
</evidence>
<dbReference type="SUPFAM" id="SSF51905">
    <property type="entry name" value="FAD/NAD(P)-binding domain"/>
    <property type="match status" value="2"/>
</dbReference>
<dbReference type="RefSeq" id="WP_386052458.1">
    <property type="nucleotide sequence ID" value="NZ_JBHTKH010000005.1"/>
</dbReference>
<feature type="domain" description="FAD/NAD(P)-binding" evidence="5">
    <location>
        <begin position="14"/>
        <end position="310"/>
    </location>
</feature>
<keyword evidence="3" id="KW-0274">FAD</keyword>
<dbReference type="PANTHER" id="PTHR43557">
    <property type="entry name" value="APOPTOSIS-INDUCING FACTOR 1"/>
    <property type="match status" value="1"/>
</dbReference>
<dbReference type="PRINTS" id="PR00368">
    <property type="entry name" value="FADPNR"/>
</dbReference>